<evidence type="ECO:0000256" key="1">
    <source>
        <dbReference type="SAM" id="SignalP"/>
    </source>
</evidence>
<feature type="signal peptide" evidence="1">
    <location>
        <begin position="1"/>
        <end position="19"/>
    </location>
</feature>
<gene>
    <name evidence="2" type="ORF">OsI_18376</name>
</gene>
<proteinExistence type="predicted"/>
<keyword evidence="3" id="KW-1185">Reference proteome</keyword>
<keyword evidence="1" id="KW-0732">Signal</keyword>
<dbReference type="EMBL" id="CM000130">
    <property type="protein sequence ID" value="EEC78483.1"/>
    <property type="molecule type" value="Genomic_DNA"/>
</dbReference>
<dbReference type="Proteomes" id="UP000007015">
    <property type="component" value="Chromosome 5"/>
</dbReference>
<name>B8AXV1_ORYSI</name>
<evidence type="ECO:0000313" key="3">
    <source>
        <dbReference type="Proteomes" id="UP000007015"/>
    </source>
</evidence>
<protein>
    <submittedName>
        <fullName evidence="2">Uncharacterized protein</fullName>
    </submittedName>
</protein>
<dbReference type="PROSITE" id="PS51257">
    <property type="entry name" value="PROKAR_LIPOPROTEIN"/>
    <property type="match status" value="1"/>
</dbReference>
<evidence type="ECO:0000313" key="2">
    <source>
        <dbReference type="EMBL" id="EEC78483.1"/>
    </source>
</evidence>
<feature type="chain" id="PRO_5002865036" evidence="1">
    <location>
        <begin position="20"/>
        <end position="91"/>
    </location>
</feature>
<organism evidence="2 3">
    <name type="scientific">Oryza sativa subsp. indica</name>
    <name type="common">Rice</name>
    <dbReference type="NCBI Taxonomy" id="39946"/>
    <lineage>
        <taxon>Eukaryota</taxon>
        <taxon>Viridiplantae</taxon>
        <taxon>Streptophyta</taxon>
        <taxon>Embryophyta</taxon>
        <taxon>Tracheophyta</taxon>
        <taxon>Spermatophyta</taxon>
        <taxon>Magnoliopsida</taxon>
        <taxon>Liliopsida</taxon>
        <taxon>Poales</taxon>
        <taxon>Poaceae</taxon>
        <taxon>BOP clade</taxon>
        <taxon>Oryzoideae</taxon>
        <taxon>Oryzeae</taxon>
        <taxon>Oryzinae</taxon>
        <taxon>Oryza</taxon>
        <taxon>Oryza sativa</taxon>
    </lineage>
</organism>
<dbReference type="Gramene" id="BGIOSGA019150-TA">
    <property type="protein sequence ID" value="BGIOSGA019150-PA"/>
    <property type="gene ID" value="BGIOSGA019150"/>
</dbReference>
<sequence length="91" mass="10179">MAKRHLLLVTTCLWALSCALLLHASSDGFLRVNLNKKRLDKEDLTAAKLAQQGNRLLKTGSSDSDPVPLVDYLNTQYYGVIGLAHRRRTSR</sequence>
<dbReference type="HOGENOM" id="CLU_2430932_0_0_1"/>
<reference evidence="2 3" key="1">
    <citation type="journal article" date="2005" name="PLoS Biol.">
        <title>The genomes of Oryza sativa: a history of duplications.</title>
        <authorList>
            <person name="Yu J."/>
            <person name="Wang J."/>
            <person name="Lin W."/>
            <person name="Li S."/>
            <person name="Li H."/>
            <person name="Zhou J."/>
            <person name="Ni P."/>
            <person name="Dong W."/>
            <person name="Hu S."/>
            <person name="Zeng C."/>
            <person name="Zhang J."/>
            <person name="Zhang Y."/>
            <person name="Li R."/>
            <person name="Xu Z."/>
            <person name="Li S."/>
            <person name="Li X."/>
            <person name="Zheng H."/>
            <person name="Cong L."/>
            <person name="Lin L."/>
            <person name="Yin J."/>
            <person name="Geng J."/>
            <person name="Li G."/>
            <person name="Shi J."/>
            <person name="Liu J."/>
            <person name="Lv H."/>
            <person name="Li J."/>
            <person name="Wang J."/>
            <person name="Deng Y."/>
            <person name="Ran L."/>
            <person name="Shi X."/>
            <person name="Wang X."/>
            <person name="Wu Q."/>
            <person name="Li C."/>
            <person name="Ren X."/>
            <person name="Wang J."/>
            <person name="Wang X."/>
            <person name="Li D."/>
            <person name="Liu D."/>
            <person name="Zhang X."/>
            <person name="Ji Z."/>
            <person name="Zhao W."/>
            <person name="Sun Y."/>
            <person name="Zhang Z."/>
            <person name="Bao J."/>
            <person name="Han Y."/>
            <person name="Dong L."/>
            <person name="Ji J."/>
            <person name="Chen P."/>
            <person name="Wu S."/>
            <person name="Liu J."/>
            <person name="Xiao Y."/>
            <person name="Bu D."/>
            <person name="Tan J."/>
            <person name="Yang L."/>
            <person name="Ye C."/>
            <person name="Zhang J."/>
            <person name="Xu J."/>
            <person name="Zhou Y."/>
            <person name="Yu Y."/>
            <person name="Zhang B."/>
            <person name="Zhuang S."/>
            <person name="Wei H."/>
            <person name="Liu B."/>
            <person name="Lei M."/>
            <person name="Yu H."/>
            <person name="Li Y."/>
            <person name="Xu H."/>
            <person name="Wei S."/>
            <person name="He X."/>
            <person name="Fang L."/>
            <person name="Zhang Z."/>
            <person name="Zhang Y."/>
            <person name="Huang X."/>
            <person name="Su Z."/>
            <person name="Tong W."/>
            <person name="Li J."/>
            <person name="Tong Z."/>
            <person name="Li S."/>
            <person name="Ye J."/>
            <person name="Wang L."/>
            <person name="Fang L."/>
            <person name="Lei T."/>
            <person name="Chen C."/>
            <person name="Chen H."/>
            <person name="Xu Z."/>
            <person name="Li H."/>
            <person name="Huang H."/>
            <person name="Zhang F."/>
            <person name="Xu H."/>
            <person name="Li N."/>
            <person name="Zhao C."/>
            <person name="Li S."/>
            <person name="Dong L."/>
            <person name="Huang Y."/>
            <person name="Li L."/>
            <person name="Xi Y."/>
            <person name="Qi Q."/>
            <person name="Li W."/>
            <person name="Zhang B."/>
            <person name="Hu W."/>
            <person name="Zhang Y."/>
            <person name="Tian X."/>
            <person name="Jiao Y."/>
            <person name="Liang X."/>
            <person name="Jin J."/>
            <person name="Gao L."/>
            <person name="Zheng W."/>
            <person name="Hao B."/>
            <person name="Liu S."/>
            <person name="Wang W."/>
            <person name="Yuan L."/>
            <person name="Cao M."/>
            <person name="McDermott J."/>
            <person name="Samudrala R."/>
            <person name="Wang J."/>
            <person name="Wong G.K."/>
            <person name="Yang H."/>
        </authorList>
    </citation>
    <scope>NUCLEOTIDE SEQUENCE [LARGE SCALE GENOMIC DNA]</scope>
    <source>
        <strain evidence="3">cv. 93-11</strain>
    </source>
</reference>
<accession>B8AXV1</accession>
<dbReference type="AlphaFoldDB" id="B8AXV1"/>
<dbReference type="STRING" id="39946.B8AXV1"/>